<dbReference type="RefSeq" id="WP_146506953.1">
    <property type="nucleotide sequence ID" value="NZ_SIHI01000001.1"/>
</dbReference>
<feature type="compositionally biased region" description="Low complexity" evidence="3">
    <location>
        <begin position="281"/>
        <end position="290"/>
    </location>
</feature>
<evidence type="ECO:0000313" key="5">
    <source>
        <dbReference type="Proteomes" id="UP000317243"/>
    </source>
</evidence>
<organism evidence="4 5">
    <name type="scientific">Thalassoglobus neptunius</name>
    <dbReference type="NCBI Taxonomy" id="1938619"/>
    <lineage>
        <taxon>Bacteria</taxon>
        <taxon>Pseudomonadati</taxon>
        <taxon>Planctomycetota</taxon>
        <taxon>Planctomycetia</taxon>
        <taxon>Planctomycetales</taxon>
        <taxon>Planctomycetaceae</taxon>
        <taxon>Thalassoglobus</taxon>
    </lineage>
</organism>
<feature type="region of interest" description="Disordered" evidence="3">
    <location>
        <begin position="252"/>
        <end position="290"/>
    </location>
</feature>
<sequence length="384" mass="42699">MTSVSRRDFLITAGAVSLFGGHAPAVHGTDDKSGLKTPTVGEGEFVFECKHDWGEVPNHITWRNTHGVALDRSGFVYVIHQGDADRPCNTVVVFDSEGRYVRSFGREFAGGGHGISIRAEGGEEFLYLCDILHRQVVKCDLFGEWVWKLRYPRESKLYQNLESFCPTNVAFGHNEEWYLGDGYGSDFVHRLDGDGRWLSAIGGHGSQPGQFHIPHGQIFVPDRGEQGLLIVADRGNSRLQYFTPDGTQKKILQGRSDQLTESGDTTGETKSEQELESTTDGLSVSSCPGLSSPSNMDVWEDLMIVADLHCRLIVLDSNDDFLVQIGGEPEWTQTVLGRPEIRENRDAWEPGKFVHPHDAAFDVDGNCYVVEWVEPGRVSKLSWA</sequence>
<evidence type="ECO:0000256" key="2">
    <source>
        <dbReference type="ARBA" id="ARBA00023180"/>
    </source>
</evidence>
<dbReference type="OrthoDB" id="9799230at2"/>
<dbReference type="AlphaFoldDB" id="A0A5C5X371"/>
<evidence type="ECO:0000256" key="3">
    <source>
        <dbReference type="SAM" id="MobiDB-lite"/>
    </source>
</evidence>
<keyword evidence="2" id="KW-0325">Glycoprotein</keyword>
<name>A0A5C5X371_9PLAN</name>
<dbReference type="PANTHER" id="PTHR10680">
    <property type="entry name" value="PEPTIDYL-GLYCINE ALPHA-AMIDATING MONOOXYGENASE"/>
    <property type="match status" value="1"/>
</dbReference>
<keyword evidence="1" id="KW-0732">Signal</keyword>
<dbReference type="EMBL" id="SIHI01000001">
    <property type="protein sequence ID" value="TWT57069.1"/>
    <property type="molecule type" value="Genomic_DNA"/>
</dbReference>
<evidence type="ECO:0008006" key="6">
    <source>
        <dbReference type="Google" id="ProtNLM"/>
    </source>
</evidence>
<dbReference type="Proteomes" id="UP000317243">
    <property type="component" value="Unassembled WGS sequence"/>
</dbReference>
<reference evidence="4 5" key="1">
    <citation type="submission" date="2019-02" db="EMBL/GenBank/DDBJ databases">
        <title>Deep-cultivation of Planctomycetes and their phenomic and genomic characterization uncovers novel biology.</title>
        <authorList>
            <person name="Wiegand S."/>
            <person name="Jogler M."/>
            <person name="Boedeker C."/>
            <person name="Pinto D."/>
            <person name="Vollmers J."/>
            <person name="Rivas-Marin E."/>
            <person name="Kohn T."/>
            <person name="Peeters S.H."/>
            <person name="Heuer A."/>
            <person name="Rast P."/>
            <person name="Oberbeckmann S."/>
            <person name="Bunk B."/>
            <person name="Jeske O."/>
            <person name="Meyerdierks A."/>
            <person name="Storesund J.E."/>
            <person name="Kallscheuer N."/>
            <person name="Luecker S."/>
            <person name="Lage O.M."/>
            <person name="Pohl T."/>
            <person name="Merkel B.J."/>
            <person name="Hornburger P."/>
            <person name="Mueller R.-W."/>
            <person name="Bruemmer F."/>
            <person name="Labrenz M."/>
            <person name="Spormann A.M."/>
            <person name="Op Den Camp H."/>
            <person name="Overmann J."/>
            <person name="Amann R."/>
            <person name="Jetten M.S.M."/>
            <person name="Mascher T."/>
            <person name="Medema M.H."/>
            <person name="Devos D.P."/>
            <person name="Kaster A.-K."/>
            <person name="Ovreas L."/>
            <person name="Rohde M."/>
            <person name="Galperin M.Y."/>
            <person name="Jogler C."/>
        </authorList>
    </citation>
    <scope>NUCLEOTIDE SEQUENCE [LARGE SCALE GENOMIC DNA]</scope>
    <source>
        <strain evidence="4 5">KOR42</strain>
    </source>
</reference>
<protein>
    <recommendedName>
        <fullName evidence="6">NHL repeat protein</fullName>
    </recommendedName>
</protein>
<keyword evidence="5" id="KW-1185">Reference proteome</keyword>
<evidence type="ECO:0000313" key="4">
    <source>
        <dbReference type="EMBL" id="TWT57069.1"/>
    </source>
</evidence>
<dbReference type="PROSITE" id="PS51318">
    <property type="entry name" value="TAT"/>
    <property type="match status" value="1"/>
</dbReference>
<dbReference type="SUPFAM" id="SSF101898">
    <property type="entry name" value="NHL repeat"/>
    <property type="match status" value="1"/>
</dbReference>
<proteinExistence type="predicted"/>
<accession>A0A5C5X371</accession>
<dbReference type="Gene3D" id="2.120.10.30">
    <property type="entry name" value="TolB, C-terminal domain"/>
    <property type="match status" value="1"/>
</dbReference>
<evidence type="ECO:0000256" key="1">
    <source>
        <dbReference type="ARBA" id="ARBA00022729"/>
    </source>
</evidence>
<dbReference type="PANTHER" id="PTHR10680:SF38">
    <property type="entry name" value="BLL1368 PROTEIN"/>
    <property type="match status" value="1"/>
</dbReference>
<comment type="caution">
    <text evidence="4">The sequence shown here is derived from an EMBL/GenBank/DDBJ whole genome shotgun (WGS) entry which is preliminary data.</text>
</comment>
<gene>
    <name evidence="4" type="ORF">KOR42_04270</name>
</gene>
<dbReference type="InterPro" id="IPR011042">
    <property type="entry name" value="6-blade_b-propeller_TolB-like"/>
</dbReference>
<dbReference type="InterPro" id="IPR006311">
    <property type="entry name" value="TAT_signal"/>
</dbReference>
<feature type="compositionally biased region" description="Polar residues" evidence="3">
    <location>
        <begin position="255"/>
        <end position="266"/>
    </location>
</feature>